<protein>
    <submittedName>
        <fullName evidence="2">Uncharacterized protein</fullName>
    </submittedName>
</protein>
<feature type="region of interest" description="Disordered" evidence="1">
    <location>
        <begin position="36"/>
        <end position="80"/>
    </location>
</feature>
<dbReference type="AlphaFoldDB" id="A0A3P6P6M8"/>
<reference evidence="2 3" key="1">
    <citation type="submission" date="2018-11" db="EMBL/GenBank/DDBJ databases">
        <authorList>
            <consortium name="Pathogen Informatics"/>
        </authorList>
    </citation>
    <scope>NUCLEOTIDE SEQUENCE [LARGE SCALE GENOMIC DNA]</scope>
</reference>
<feature type="compositionally biased region" description="Polar residues" evidence="1">
    <location>
        <begin position="54"/>
        <end position="70"/>
    </location>
</feature>
<evidence type="ECO:0000313" key="2">
    <source>
        <dbReference type="EMBL" id="VDK32092.1"/>
    </source>
</evidence>
<dbReference type="OrthoDB" id="6283213at2759"/>
<dbReference type="Proteomes" id="UP000281553">
    <property type="component" value="Unassembled WGS sequence"/>
</dbReference>
<organism evidence="2 3">
    <name type="scientific">Dibothriocephalus latus</name>
    <name type="common">Fish tapeworm</name>
    <name type="synonym">Diphyllobothrium latum</name>
    <dbReference type="NCBI Taxonomy" id="60516"/>
    <lineage>
        <taxon>Eukaryota</taxon>
        <taxon>Metazoa</taxon>
        <taxon>Spiralia</taxon>
        <taxon>Lophotrochozoa</taxon>
        <taxon>Platyhelminthes</taxon>
        <taxon>Cestoda</taxon>
        <taxon>Eucestoda</taxon>
        <taxon>Diphyllobothriidea</taxon>
        <taxon>Diphyllobothriidae</taxon>
        <taxon>Dibothriocephalus</taxon>
    </lineage>
</organism>
<gene>
    <name evidence="2" type="ORF">DILT_LOCUS396</name>
</gene>
<evidence type="ECO:0000256" key="1">
    <source>
        <dbReference type="SAM" id="MobiDB-lite"/>
    </source>
</evidence>
<name>A0A3P6P6M8_DIBLA</name>
<dbReference type="EMBL" id="UYRU01001619">
    <property type="protein sequence ID" value="VDK32092.1"/>
    <property type="molecule type" value="Genomic_DNA"/>
</dbReference>
<feature type="compositionally biased region" description="Basic and acidic residues" evidence="1">
    <location>
        <begin position="71"/>
        <end position="80"/>
    </location>
</feature>
<dbReference type="SMR" id="A0A3P6P6M8"/>
<keyword evidence="3" id="KW-1185">Reference proteome</keyword>
<evidence type="ECO:0000313" key="3">
    <source>
        <dbReference type="Proteomes" id="UP000281553"/>
    </source>
</evidence>
<proteinExistence type="predicted"/>
<sequence>MYGHILQMPMDGQRQSVFAAGDAELAPTGLLLPPLETEPASSSLNPSVRKMPAMTTQSTGRESGLGSQISKSERVLEEQSERSTFRAWAFDTKEQNTESFVRELRRWRDADTWQLVRESV</sequence>
<accession>A0A3P6P6M8</accession>